<feature type="domain" description="Glycosyltransferase 2-like" evidence="1">
    <location>
        <begin position="13"/>
        <end position="176"/>
    </location>
</feature>
<dbReference type="Proteomes" id="UP000762110">
    <property type="component" value="Unassembled WGS sequence"/>
</dbReference>
<reference evidence="2 3" key="1">
    <citation type="submission" date="2020-05" db="EMBL/GenBank/DDBJ databases">
        <title>Description of Pedobacter foliorum sp. nov.</title>
        <authorList>
            <person name="Qi S."/>
            <person name="Carlier A."/>
            <person name="Cnockaert M."/>
            <person name="Vandamme P."/>
        </authorList>
    </citation>
    <scope>NUCLEOTIDE SEQUENCE [LARGE SCALE GENOMIC DNA]</scope>
    <source>
        <strain evidence="2 3">LMG 31300</strain>
    </source>
</reference>
<accession>A0ABX2DEA0</accession>
<gene>
    <name evidence="2" type="ORF">HQN85_11565</name>
</gene>
<dbReference type="SUPFAM" id="SSF53448">
    <property type="entry name" value="Nucleotide-diphospho-sugar transferases"/>
    <property type="match status" value="1"/>
</dbReference>
<dbReference type="InterPro" id="IPR029044">
    <property type="entry name" value="Nucleotide-diphossugar_trans"/>
</dbReference>
<dbReference type="InterPro" id="IPR001173">
    <property type="entry name" value="Glyco_trans_2-like"/>
</dbReference>
<evidence type="ECO:0000313" key="3">
    <source>
        <dbReference type="Proteomes" id="UP000762110"/>
    </source>
</evidence>
<sequence>MILSKGSEIVPISIAMCTYNGAKYIDEQLETILAQDYPLHEIIVVDDRSSDHTFKILEDWQGKYPSLFKLYLNEENLGFDKNFEKAISLCSGDLIAIADQDDVWMKDKLSSLVELFADQHVTLAHGASITLKNGNLHHFSGQLKRYKLFEGSDSRKLFLLNQLSGHNIMFRKSILQQAIPIPDFMPYDWWLALNATTLGEIKAVKRYLVHHRKHGDNAFFSKKRIKNPLTLLSRLLLFKQIQNLSSESRLFLDEFIAHAQQHEQAPTSKIDWHFFKFLINHSKIIFGHKKRLFPAFTFLTNSIKFAK</sequence>
<comment type="caution">
    <text evidence="2">The sequence shown here is derived from an EMBL/GenBank/DDBJ whole genome shotgun (WGS) entry which is preliminary data.</text>
</comment>
<dbReference type="EMBL" id="JABMKV010000002">
    <property type="protein sequence ID" value="NQX32367.1"/>
    <property type="molecule type" value="Genomic_DNA"/>
</dbReference>
<dbReference type="PANTHER" id="PTHR22916">
    <property type="entry name" value="GLYCOSYLTRANSFERASE"/>
    <property type="match status" value="1"/>
</dbReference>
<name>A0ABX2DEA0_9SPHI</name>
<organism evidence="2 3">
    <name type="scientific">Pedobacter boryungensis</name>
    <dbReference type="NCBI Taxonomy" id="869962"/>
    <lineage>
        <taxon>Bacteria</taxon>
        <taxon>Pseudomonadati</taxon>
        <taxon>Bacteroidota</taxon>
        <taxon>Sphingobacteriia</taxon>
        <taxon>Sphingobacteriales</taxon>
        <taxon>Sphingobacteriaceae</taxon>
        <taxon>Pedobacter</taxon>
    </lineage>
</organism>
<evidence type="ECO:0000313" key="2">
    <source>
        <dbReference type="EMBL" id="NQX32367.1"/>
    </source>
</evidence>
<dbReference type="RefSeq" id="WP_173272277.1">
    <property type="nucleotide sequence ID" value="NZ_JABMKV010000002.1"/>
</dbReference>
<proteinExistence type="predicted"/>
<protein>
    <submittedName>
        <fullName evidence="2">Glycosyltransferase</fullName>
    </submittedName>
</protein>
<dbReference type="PANTHER" id="PTHR22916:SF3">
    <property type="entry name" value="UDP-GLCNAC:BETAGAL BETA-1,3-N-ACETYLGLUCOSAMINYLTRANSFERASE-LIKE PROTEIN 1"/>
    <property type="match status" value="1"/>
</dbReference>
<dbReference type="Pfam" id="PF00535">
    <property type="entry name" value="Glycos_transf_2"/>
    <property type="match status" value="1"/>
</dbReference>
<dbReference type="Gene3D" id="3.90.550.10">
    <property type="entry name" value="Spore Coat Polysaccharide Biosynthesis Protein SpsA, Chain A"/>
    <property type="match status" value="1"/>
</dbReference>
<evidence type="ECO:0000259" key="1">
    <source>
        <dbReference type="Pfam" id="PF00535"/>
    </source>
</evidence>
<keyword evidence="3" id="KW-1185">Reference proteome</keyword>